<keyword evidence="3" id="KW-1185">Reference proteome</keyword>
<sequence>MTDIKTIGVLAYHRCSESDTIIPWEILTGVAVYLKNTTGEQLDVKLVALDEGSIEMQMGARVEPHAVLKNGDLYDVLYVPGGNGSGEATKDERVLDTIRHHYVNGKFIGSNCVGVGILQRAGVLGNTPVTCSPPITRRLKEEGANVVEPRRMWLGAPDQRIWTTAGASSINAGTVAMVNYLFGEEIGREMSMWFDTLGAVGADLFKNDGPEYYAYPEAEAALQDATADVLLPPLR</sequence>
<dbReference type="SUPFAM" id="SSF52317">
    <property type="entry name" value="Class I glutamine amidotransferase-like"/>
    <property type="match status" value="1"/>
</dbReference>
<dbReference type="InterPro" id="IPR052158">
    <property type="entry name" value="INH-QAR"/>
</dbReference>
<dbReference type="RefSeq" id="WP_196195930.1">
    <property type="nucleotide sequence ID" value="NZ_JADPRT010000009.1"/>
</dbReference>
<dbReference type="AlphaFoldDB" id="A0A931B841"/>
<dbReference type="PANTHER" id="PTHR43130">
    <property type="entry name" value="ARAC-FAMILY TRANSCRIPTIONAL REGULATOR"/>
    <property type="match status" value="1"/>
</dbReference>
<evidence type="ECO:0000259" key="1">
    <source>
        <dbReference type="Pfam" id="PF01965"/>
    </source>
</evidence>
<protein>
    <submittedName>
        <fullName evidence="2">DJ-1/PfpI family protein</fullName>
    </submittedName>
</protein>
<dbReference type="PANTHER" id="PTHR43130:SF3">
    <property type="entry name" value="HTH-TYPE TRANSCRIPTIONAL REGULATOR RV1931C"/>
    <property type="match status" value="1"/>
</dbReference>
<dbReference type="Pfam" id="PF01965">
    <property type="entry name" value="DJ-1_PfpI"/>
    <property type="match status" value="1"/>
</dbReference>
<dbReference type="EMBL" id="JADPRT010000009">
    <property type="protein sequence ID" value="MBF9070771.1"/>
    <property type="molecule type" value="Genomic_DNA"/>
</dbReference>
<proteinExistence type="predicted"/>
<reference evidence="2" key="1">
    <citation type="submission" date="2020-11" db="EMBL/GenBank/DDBJ databases">
        <title>Isolation and identification of active actinomycetes.</title>
        <authorList>
            <person name="Yu B."/>
        </authorList>
    </citation>
    <scope>NUCLEOTIDE SEQUENCE</scope>
    <source>
        <strain evidence="2">NEAU-YB345</strain>
    </source>
</reference>
<evidence type="ECO:0000313" key="3">
    <source>
        <dbReference type="Proteomes" id="UP000657385"/>
    </source>
</evidence>
<dbReference type="InterPro" id="IPR029062">
    <property type="entry name" value="Class_I_gatase-like"/>
</dbReference>
<accession>A0A931B841</accession>
<comment type="caution">
    <text evidence="2">The sequence shown here is derived from an EMBL/GenBank/DDBJ whole genome shotgun (WGS) entry which is preliminary data.</text>
</comment>
<name>A0A931B841_9ACTN</name>
<feature type="domain" description="DJ-1/PfpI" evidence="1">
    <location>
        <begin position="6"/>
        <end position="153"/>
    </location>
</feature>
<dbReference type="Proteomes" id="UP000657385">
    <property type="component" value="Unassembled WGS sequence"/>
</dbReference>
<dbReference type="InterPro" id="IPR002818">
    <property type="entry name" value="DJ-1/PfpI"/>
</dbReference>
<evidence type="ECO:0000313" key="2">
    <source>
        <dbReference type="EMBL" id="MBF9070771.1"/>
    </source>
</evidence>
<gene>
    <name evidence="2" type="ORF">I2501_22395</name>
</gene>
<dbReference type="Gene3D" id="3.40.50.880">
    <property type="match status" value="1"/>
</dbReference>
<organism evidence="2 3">
    <name type="scientific">Streptacidiphilus fuscans</name>
    <dbReference type="NCBI Taxonomy" id="2789292"/>
    <lineage>
        <taxon>Bacteria</taxon>
        <taxon>Bacillati</taxon>
        <taxon>Actinomycetota</taxon>
        <taxon>Actinomycetes</taxon>
        <taxon>Kitasatosporales</taxon>
        <taxon>Streptomycetaceae</taxon>
        <taxon>Streptacidiphilus</taxon>
    </lineage>
</organism>